<proteinExistence type="predicted"/>
<accession>A0A2S0VLV2</accession>
<dbReference type="EMBL" id="CP026604">
    <property type="protein sequence ID" value="AWB65191.1"/>
    <property type="molecule type" value="Genomic_DNA"/>
</dbReference>
<dbReference type="Proteomes" id="UP000244441">
    <property type="component" value="Chromosome"/>
</dbReference>
<evidence type="ECO:0000313" key="1">
    <source>
        <dbReference type="EMBL" id="AWB65191.1"/>
    </source>
</evidence>
<sequence>MSNSSINRPELPENPKVKDINKYKKQLNWGDMPAFYHLVSSSVSELESLGAMGFDNALKRILNKHNWNLEALGGYIDDNNEVHADKKPRLALYQVFTERGFEIHCFPLAKNKEIDQYVRGHRLMEFNTWDPGTMRLLCRINQLHQFIAFYFQSGDKADRALIDYAGKLVHKVISYMQKHIDVVKVDGVTIEDFMKQQEKLLDDYDMDNLELGGLKGNNILIELSKDSDTKT</sequence>
<reference evidence="1 2" key="1">
    <citation type="submission" date="2018-01" db="EMBL/GenBank/DDBJ databases">
        <title>Genome sequence of a Cantenovulum-like bacteria.</title>
        <authorList>
            <person name="Tan W.R."/>
            <person name="Lau N.-S."/>
            <person name="Go F."/>
            <person name="Amirul A.-A.A."/>
        </authorList>
    </citation>
    <scope>NUCLEOTIDE SEQUENCE [LARGE SCALE GENOMIC DNA]</scope>
    <source>
        <strain evidence="1 2">CCB-QB4</strain>
    </source>
</reference>
<dbReference type="OrthoDB" id="6226461at2"/>
<gene>
    <name evidence="1" type="ORF">C2869_01450</name>
</gene>
<protein>
    <submittedName>
        <fullName evidence="1">Uncharacterized protein</fullName>
    </submittedName>
</protein>
<keyword evidence="2" id="KW-1185">Reference proteome</keyword>
<evidence type="ECO:0000313" key="2">
    <source>
        <dbReference type="Proteomes" id="UP000244441"/>
    </source>
</evidence>
<dbReference type="RefSeq" id="WP_108601268.1">
    <property type="nucleotide sequence ID" value="NZ_CP026604.1"/>
</dbReference>
<dbReference type="KEGG" id="cate:C2869_01450"/>
<name>A0A2S0VLV2_9ALTE</name>
<dbReference type="AlphaFoldDB" id="A0A2S0VLV2"/>
<organism evidence="1 2">
    <name type="scientific">Saccharobesus litoralis</name>
    <dbReference type="NCBI Taxonomy" id="2172099"/>
    <lineage>
        <taxon>Bacteria</taxon>
        <taxon>Pseudomonadati</taxon>
        <taxon>Pseudomonadota</taxon>
        <taxon>Gammaproteobacteria</taxon>
        <taxon>Alteromonadales</taxon>
        <taxon>Alteromonadaceae</taxon>
        <taxon>Saccharobesus</taxon>
    </lineage>
</organism>